<sequence>MTAHVGVRRMVLADICPGLDDSLIVGVIIGSQSAKIVTMKKDLSQRGVWNFTLRDSEEDFANVAVWGSPTYIENCAEQFHIGDVVSVTKARITLRVTGGSEDNFRPTVSSPFQLTLTEGSSEIQHHYLPDAQHFQSLIHVPTKQSSDITPLRDISSSGDLMQGNYVNILVAVQNVQRVRQLKLQDGRQIECREIVVFDRTSHGLSVQLWDKEIIYQASQWKPRETILFIADIILKWSGYRNASSPTVNSKTIITVDPQTEDAECLRAYARAAPLQPSAIIDYLTSNITDASSIRNVLSVRTVLSRGWADVKNSVSEDEQQFTALVYAVVTHLDLHHDNVVQLKCASCNKVTSVENSCSNLDCPVEQGSETFVPRRMFNIRIDLSDHTGTLKGCRLTAETAETVLGCTVLEFGSMSDQQKDILKWNFLMERCAARILVLKASHERRQPYISLISCSIADTSEVAAKIPIL</sequence>
<gene>
    <name evidence="6" type="primary">LOC113217035</name>
</gene>
<dbReference type="GO" id="GO:0000712">
    <property type="term" value="P:resolution of meiotic recombination intermediates"/>
    <property type="evidence" value="ECO:0007669"/>
    <property type="project" value="TreeGrafter"/>
</dbReference>
<keyword evidence="2" id="KW-0469">Meiosis</keyword>
<feature type="domain" description="MEIOB-like N-terminal" evidence="4">
    <location>
        <begin position="7"/>
        <end position="143"/>
    </location>
</feature>
<dbReference type="RefSeq" id="XP_026292663.2">
    <property type="nucleotide sequence ID" value="XM_026436878.2"/>
</dbReference>
<evidence type="ECO:0000313" key="5">
    <source>
        <dbReference type="Proteomes" id="UP000504606"/>
    </source>
</evidence>
<name>A0A6J1THB8_FRAOC</name>
<keyword evidence="5" id="KW-1185">Reference proteome</keyword>
<dbReference type="PANTHER" id="PTHR21166:SF2">
    <property type="entry name" value="CELL DIVISION CONTROL PROTEIN 24 OB DOMAIN-CONTAINING PROTEIN-RELATED"/>
    <property type="match status" value="1"/>
</dbReference>
<dbReference type="InterPro" id="IPR052469">
    <property type="entry name" value="MEIOB"/>
</dbReference>
<dbReference type="SUPFAM" id="SSF50249">
    <property type="entry name" value="Nucleic acid-binding proteins"/>
    <property type="match status" value="3"/>
</dbReference>
<accession>A0A6J1THB8</accession>
<dbReference type="AlphaFoldDB" id="A0A6J1THB8"/>
<dbReference type="InterPro" id="IPR012340">
    <property type="entry name" value="NA-bd_OB-fold"/>
</dbReference>
<organism evidence="5 6">
    <name type="scientific">Frankliniella occidentalis</name>
    <name type="common">Western flower thrips</name>
    <name type="synonym">Euthrips occidentalis</name>
    <dbReference type="NCBI Taxonomy" id="133901"/>
    <lineage>
        <taxon>Eukaryota</taxon>
        <taxon>Metazoa</taxon>
        <taxon>Ecdysozoa</taxon>
        <taxon>Arthropoda</taxon>
        <taxon>Hexapoda</taxon>
        <taxon>Insecta</taxon>
        <taxon>Pterygota</taxon>
        <taxon>Neoptera</taxon>
        <taxon>Paraneoptera</taxon>
        <taxon>Thysanoptera</taxon>
        <taxon>Terebrantia</taxon>
        <taxon>Thripoidea</taxon>
        <taxon>Thripidae</taxon>
        <taxon>Frankliniella</taxon>
    </lineage>
</organism>
<protein>
    <submittedName>
        <fullName evidence="6">Meiosis-specific with OB domain-containing protein</fullName>
    </submittedName>
</protein>
<dbReference type="GeneID" id="113217035"/>
<evidence type="ECO:0000256" key="3">
    <source>
        <dbReference type="ARBA" id="ARBA00038329"/>
    </source>
</evidence>
<evidence type="ECO:0000313" key="6">
    <source>
        <dbReference type="RefSeq" id="XP_026292663.2"/>
    </source>
</evidence>
<evidence type="ECO:0000256" key="1">
    <source>
        <dbReference type="ARBA" id="ARBA00023125"/>
    </source>
</evidence>
<dbReference type="Proteomes" id="UP000504606">
    <property type="component" value="Unplaced"/>
</dbReference>
<dbReference type="InterPro" id="IPR056880">
    <property type="entry name" value="OB_MEIOB_N"/>
</dbReference>
<dbReference type="PANTHER" id="PTHR21166">
    <property type="entry name" value="CELL DIVISION CONTROL PROTEIN 24 OB DOMAIN-CONTAINING PROTEIN-RELATED"/>
    <property type="match status" value="1"/>
</dbReference>
<dbReference type="GO" id="GO:0003697">
    <property type="term" value="F:single-stranded DNA binding"/>
    <property type="evidence" value="ECO:0007669"/>
    <property type="project" value="TreeGrafter"/>
</dbReference>
<keyword evidence="1" id="KW-0238">DNA-binding</keyword>
<dbReference type="KEGG" id="foc:113217035"/>
<proteinExistence type="inferred from homology"/>
<reference evidence="6" key="1">
    <citation type="submission" date="2025-08" db="UniProtKB">
        <authorList>
            <consortium name="RefSeq"/>
        </authorList>
    </citation>
    <scope>IDENTIFICATION</scope>
    <source>
        <tissue evidence="6">Whole organism</tissue>
    </source>
</reference>
<evidence type="ECO:0000259" key="4">
    <source>
        <dbReference type="Pfam" id="PF24903"/>
    </source>
</evidence>
<evidence type="ECO:0000256" key="2">
    <source>
        <dbReference type="ARBA" id="ARBA00023254"/>
    </source>
</evidence>
<dbReference type="Gene3D" id="2.40.50.140">
    <property type="entry name" value="Nucleic acid-binding proteins"/>
    <property type="match status" value="3"/>
</dbReference>
<dbReference type="GO" id="GO:0008310">
    <property type="term" value="F:single-stranded DNA 3'-5' DNA exonuclease activity"/>
    <property type="evidence" value="ECO:0007669"/>
    <property type="project" value="TreeGrafter"/>
</dbReference>
<dbReference type="OrthoDB" id="9937820at2759"/>
<comment type="similarity">
    <text evidence="3">Belongs to the MEIOB family.</text>
</comment>
<dbReference type="Pfam" id="PF24903">
    <property type="entry name" value="OB_MEIOB_N"/>
    <property type="match status" value="1"/>
</dbReference>